<accession>A0ABR2X509</accession>
<dbReference type="EMBL" id="JASJQH010000003">
    <property type="protein sequence ID" value="KAK9768843.1"/>
    <property type="molecule type" value="Genomic_DNA"/>
</dbReference>
<keyword evidence="5" id="KW-1185">Reference proteome</keyword>
<feature type="compositionally biased region" description="Pro residues" evidence="1">
    <location>
        <begin position="119"/>
        <end position="138"/>
    </location>
</feature>
<evidence type="ECO:0000256" key="3">
    <source>
        <dbReference type="SAM" id="SignalP"/>
    </source>
</evidence>
<feature type="transmembrane region" description="Helical" evidence="2">
    <location>
        <begin position="199"/>
        <end position="221"/>
    </location>
</feature>
<keyword evidence="2" id="KW-1133">Transmembrane helix</keyword>
<evidence type="ECO:0000313" key="5">
    <source>
        <dbReference type="Proteomes" id="UP001479436"/>
    </source>
</evidence>
<evidence type="ECO:0000313" key="4">
    <source>
        <dbReference type="EMBL" id="KAK9768843.1"/>
    </source>
</evidence>
<dbReference type="PRINTS" id="PR01217">
    <property type="entry name" value="PRICHEXTENSN"/>
</dbReference>
<name>A0ABR2X509_9FUNG</name>
<protein>
    <submittedName>
        <fullName evidence="4">Uncharacterized protein</fullName>
    </submittedName>
</protein>
<feature type="compositionally biased region" description="Polar residues" evidence="1">
    <location>
        <begin position="159"/>
        <end position="177"/>
    </location>
</feature>
<feature type="compositionally biased region" description="Basic and acidic residues" evidence="1">
    <location>
        <begin position="78"/>
        <end position="95"/>
    </location>
</feature>
<feature type="region of interest" description="Disordered" evidence="1">
    <location>
        <begin position="20"/>
        <end position="141"/>
    </location>
</feature>
<feature type="region of interest" description="Disordered" evidence="1">
    <location>
        <begin position="157"/>
        <end position="193"/>
    </location>
</feature>
<organism evidence="4 5">
    <name type="scientific">Basidiobolus ranarum</name>
    <dbReference type="NCBI Taxonomy" id="34480"/>
    <lineage>
        <taxon>Eukaryota</taxon>
        <taxon>Fungi</taxon>
        <taxon>Fungi incertae sedis</taxon>
        <taxon>Zoopagomycota</taxon>
        <taxon>Entomophthoromycotina</taxon>
        <taxon>Basidiobolomycetes</taxon>
        <taxon>Basidiobolales</taxon>
        <taxon>Basidiobolaceae</taxon>
        <taxon>Basidiobolus</taxon>
    </lineage>
</organism>
<sequence>MKVFKSVALATIILSFIATTQGQATAVPSKDAPKEDVKPANPVSEKPDPKVTPPAASLPPVAPTQEPTKPEPVPTKVEPTHETPKPEPTKVDPPKIETPAPTPTPTPTKEVVKPEQPKTPEPAKPTPTPQPNTPPTVQPTPQQIATTVQTVVVGKSNAPAYTNGPSKPSSIPTNSPDANAASANNGNSSNSTSGGGANVGAIVGGVFGGFVVLSAVGAFVYRKVARRSWREYNDEEYITTTSQESLHANNNMAYAQPASNMQNTHQGPDPFKNTLDQYHRGHHF</sequence>
<feature type="region of interest" description="Disordered" evidence="1">
    <location>
        <begin position="265"/>
        <end position="284"/>
    </location>
</feature>
<gene>
    <name evidence="4" type="ORF">K7432_000177</name>
</gene>
<comment type="caution">
    <text evidence="4">The sequence shown here is derived from an EMBL/GenBank/DDBJ whole genome shotgun (WGS) entry which is preliminary data.</text>
</comment>
<feature type="signal peptide" evidence="3">
    <location>
        <begin position="1"/>
        <end position="22"/>
    </location>
</feature>
<proteinExistence type="predicted"/>
<keyword evidence="3" id="KW-0732">Signal</keyword>
<reference evidence="4 5" key="1">
    <citation type="submission" date="2023-04" db="EMBL/GenBank/DDBJ databases">
        <title>Genome of Basidiobolus ranarum AG-B5.</title>
        <authorList>
            <person name="Stajich J.E."/>
            <person name="Carter-House D."/>
            <person name="Gryganskyi A."/>
        </authorList>
    </citation>
    <scope>NUCLEOTIDE SEQUENCE [LARGE SCALE GENOMIC DNA]</scope>
    <source>
        <strain evidence="4 5">AG-B5</strain>
    </source>
</reference>
<feature type="compositionally biased region" description="Pro residues" evidence="1">
    <location>
        <begin position="50"/>
        <end position="62"/>
    </location>
</feature>
<dbReference type="Proteomes" id="UP001479436">
    <property type="component" value="Unassembled WGS sequence"/>
</dbReference>
<keyword evidence="2" id="KW-0812">Transmembrane</keyword>
<feature type="chain" id="PRO_5047128809" evidence="3">
    <location>
        <begin position="23"/>
        <end position="284"/>
    </location>
</feature>
<feature type="compositionally biased region" description="Low complexity" evidence="1">
    <location>
        <begin position="178"/>
        <end position="192"/>
    </location>
</feature>
<keyword evidence="2" id="KW-0472">Membrane</keyword>
<evidence type="ECO:0000256" key="1">
    <source>
        <dbReference type="SAM" id="MobiDB-lite"/>
    </source>
</evidence>
<evidence type="ECO:0000256" key="2">
    <source>
        <dbReference type="SAM" id="Phobius"/>
    </source>
</evidence>